<feature type="transmembrane region" description="Helical" evidence="7">
    <location>
        <begin position="127"/>
        <end position="146"/>
    </location>
</feature>
<reference evidence="9" key="2">
    <citation type="submission" date="2020-09" db="EMBL/GenBank/DDBJ databases">
        <authorList>
            <person name="Sun Q."/>
            <person name="Zhou Y."/>
        </authorList>
    </citation>
    <scope>NUCLEOTIDE SEQUENCE</scope>
    <source>
        <strain evidence="9">CGMCC 1.15371</strain>
    </source>
</reference>
<dbReference type="GO" id="GO:0009246">
    <property type="term" value="P:enterobacterial common antigen biosynthetic process"/>
    <property type="evidence" value="ECO:0007669"/>
    <property type="project" value="TreeGrafter"/>
</dbReference>
<accession>A0A8J2YG98</accession>
<feature type="transmembrane region" description="Helical" evidence="7">
    <location>
        <begin position="84"/>
        <end position="107"/>
    </location>
</feature>
<keyword evidence="9" id="KW-0808">Transferase</keyword>
<organism evidence="9 10">
    <name type="scientific">Pullulanibacillus camelliae</name>
    <dbReference type="NCBI Taxonomy" id="1707096"/>
    <lineage>
        <taxon>Bacteria</taxon>
        <taxon>Bacillati</taxon>
        <taxon>Bacillota</taxon>
        <taxon>Bacilli</taxon>
        <taxon>Bacillales</taxon>
        <taxon>Sporolactobacillaceae</taxon>
        <taxon>Pullulanibacillus</taxon>
    </lineage>
</organism>
<evidence type="ECO:0000256" key="4">
    <source>
        <dbReference type="ARBA" id="ARBA00022692"/>
    </source>
</evidence>
<dbReference type="AlphaFoldDB" id="A0A8J2YG98"/>
<evidence type="ECO:0000256" key="5">
    <source>
        <dbReference type="ARBA" id="ARBA00022989"/>
    </source>
</evidence>
<protein>
    <submittedName>
        <fullName evidence="9">Acyltransferase</fullName>
    </submittedName>
</protein>
<gene>
    <name evidence="9" type="ORF">GCM10011391_10340</name>
</gene>
<reference evidence="9" key="1">
    <citation type="journal article" date="2014" name="Int. J. Syst. Evol. Microbiol.">
        <title>Complete genome sequence of Corynebacterium casei LMG S-19264T (=DSM 44701T), isolated from a smear-ripened cheese.</title>
        <authorList>
            <consortium name="US DOE Joint Genome Institute (JGI-PGF)"/>
            <person name="Walter F."/>
            <person name="Albersmeier A."/>
            <person name="Kalinowski J."/>
            <person name="Ruckert C."/>
        </authorList>
    </citation>
    <scope>NUCLEOTIDE SEQUENCE</scope>
    <source>
        <strain evidence="9">CGMCC 1.15371</strain>
    </source>
</reference>
<feature type="transmembrane region" description="Helical" evidence="7">
    <location>
        <begin position="12"/>
        <end position="32"/>
    </location>
</feature>
<dbReference type="GO" id="GO:0016413">
    <property type="term" value="F:O-acetyltransferase activity"/>
    <property type="evidence" value="ECO:0007669"/>
    <property type="project" value="TreeGrafter"/>
</dbReference>
<keyword evidence="3" id="KW-1003">Cell membrane</keyword>
<dbReference type="Pfam" id="PF01757">
    <property type="entry name" value="Acyl_transf_3"/>
    <property type="match status" value="1"/>
</dbReference>
<dbReference type="PANTHER" id="PTHR40074:SF2">
    <property type="entry name" value="O-ACETYLTRANSFERASE WECH"/>
    <property type="match status" value="1"/>
</dbReference>
<evidence type="ECO:0000256" key="1">
    <source>
        <dbReference type="ARBA" id="ARBA00004651"/>
    </source>
</evidence>
<evidence type="ECO:0000259" key="8">
    <source>
        <dbReference type="Pfam" id="PF01757"/>
    </source>
</evidence>
<comment type="caution">
    <text evidence="9">The sequence shown here is derived from an EMBL/GenBank/DDBJ whole genome shotgun (WGS) entry which is preliminary data.</text>
</comment>
<comment type="similarity">
    <text evidence="2">Belongs to the acyltransferase 3 family.</text>
</comment>
<dbReference type="EMBL" id="BMIR01000003">
    <property type="protein sequence ID" value="GGE33577.1"/>
    <property type="molecule type" value="Genomic_DNA"/>
</dbReference>
<name>A0A8J2YG98_9BACL</name>
<feature type="transmembrane region" description="Helical" evidence="7">
    <location>
        <begin position="196"/>
        <end position="216"/>
    </location>
</feature>
<feature type="transmembrane region" description="Helical" evidence="7">
    <location>
        <begin position="228"/>
        <end position="248"/>
    </location>
</feature>
<feature type="transmembrane region" description="Helical" evidence="7">
    <location>
        <begin position="268"/>
        <end position="288"/>
    </location>
</feature>
<dbReference type="PANTHER" id="PTHR40074">
    <property type="entry name" value="O-ACETYLTRANSFERASE WECH"/>
    <property type="match status" value="1"/>
</dbReference>
<dbReference type="RefSeq" id="WP_188690128.1">
    <property type="nucleotide sequence ID" value="NZ_BMIR01000003.1"/>
</dbReference>
<feature type="domain" description="Acyltransferase 3" evidence="8">
    <location>
        <begin position="7"/>
        <end position="350"/>
    </location>
</feature>
<evidence type="ECO:0000313" key="9">
    <source>
        <dbReference type="EMBL" id="GGE33577.1"/>
    </source>
</evidence>
<feature type="transmembrane region" description="Helical" evidence="7">
    <location>
        <begin position="309"/>
        <end position="330"/>
    </location>
</feature>
<sequence length="390" mass="46388">MKKKHLYEIDLMRGLIMLGVLSVHSITVYISQLEDWTPSLLTLSMIHSSMHFTRMAFMFITGLVLFITYYRRDFNTLIFWKKRILLIAIPYFFWTIIYILFNAGFNGSFRSFLHVLGQSLISGSQGYLYYVLVTFQFYIIFPLLLYGLRKFEKWHRHIFAGSFIFQLLLMSFYKYMLPTLHTAEWPYLFRVWVANYGVFVLTYECWFITGGILACHYDLIRRFIERHFKLIVTTLVISVLVVWAHYFFDRLMLNDSDHRAKMVEQPLLVPYSFFVILFMLYLGIKWAGRRHKPNWQTFSRFVQLASNNSFGMFLIQPFPLFVLGLIVPVIPAPSWLFFISIPFAILFVYFSSMLIAYLFNKTPILSYCVGRKSKIFQRQLKSDHVLKNTQ</sequence>
<keyword evidence="5 7" id="KW-1133">Transmembrane helix</keyword>
<comment type="subcellular location">
    <subcellularLocation>
        <location evidence="1">Cell membrane</location>
        <topology evidence="1">Multi-pass membrane protein</topology>
    </subcellularLocation>
</comment>
<proteinExistence type="inferred from homology"/>
<keyword evidence="4 7" id="KW-0812">Transmembrane</keyword>
<feature type="transmembrane region" description="Helical" evidence="7">
    <location>
        <begin position="336"/>
        <end position="359"/>
    </location>
</feature>
<evidence type="ECO:0000256" key="7">
    <source>
        <dbReference type="SAM" id="Phobius"/>
    </source>
</evidence>
<keyword evidence="9" id="KW-0012">Acyltransferase</keyword>
<feature type="transmembrane region" description="Helical" evidence="7">
    <location>
        <begin position="158"/>
        <end position="176"/>
    </location>
</feature>
<evidence type="ECO:0000313" key="10">
    <source>
        <dbReference type="Proteomes" id="UP000628775"/>
    </source>
</evidence>
<evidence type="ECO:0000256" key="6">
    <source>
        <dbReference type="ARBA" id="ARBA00023136"/>
    </source>
</evidence>
<feature type="transmembrane region" description="Helical" evidence="7">
    <location>
        <begin position="52"/>
        <end position="72"/>
    </location>
</feature>
<dbReference type="GO" id="GO:0005886">
    <property type="term" value="C:plasma membrane"/>
    <property type="evidence" value="ECO:0007669"/>
    <property type="project" value="UniProtKB-SubCell"/>
</dbReference>
<keyword evidence="10" id="KW-1185">Reference proteome</keyword>
<evidence type="ECO:0000256" key="3">
    <source>
        <dbReference type="ARBA" id="ARBA00022475"/>
    </source>
</evidence>
<keyword evidence="6 7" id="KW-0472">Membrane</keyword>
<dbReference type="Proteomes" id="UP000628775">
    <property type="component" value="Unassembled WGS sequence"/>
</dbReference>
<dbReference type="InterPro" id="IPR002656">
    <property type="entry name" value="Acyl_transf_3_dom"/>
</dbReference>
<evidence type="ECO:0000256" key="2">
    <source>
        <dbReference type="ARBA" id="ARBA00007400"/>
    </source>
</evidence>